<dbReference type="PROSITE" id="PS50181">
    <property type="entry name" value="FBOX"/>
    <property type="match status" value="1"/>
</dbReference>
<keyword evidence="3" id="KW-1185">Reference proteome</keyword>
<dbReference type="EMBL" id="JARKIF010000007">
    <property type="protein sequence ID" value="KAJ7634700.1"/>
    <property type="molecule type" value="Genomic_DNA"/>
</dbReference>
<dbReference type="Proteomes" id="UP001221142">
    <property type="component" value="Unassembled WGS sequence"/>
</dbReference>
<evidence type="ECO:0000313" key="2">
    <source>
        <dbReference type="EMBL" id="KAJ7634700.1"/>
    </source>
</evidence>
<evidence type="ECO:0000313" key="3">
    <source>
        <dbReference type="Proteomes" id="UP001221142"/>
    </source>
</evidence>
<dbReference type="SUPFAM" id="SSF81383">
    <property type="entry name" value="F-box domain"/>
    <property type="match status" value="1"/>
</dbReference>
<feature type="domain" description="F-box" evidence="1">
    <location>
        <begin position="1"/>
        <end position="36"/>
    </location>
</feature>
<protein>
    <recommendedName>
        <fullName evidence="1">F-box domain-containing protein</fullName>
    </recommendedName>
</protein>
<proteinExistence type="predicted"/>
<organism evidence="2 3">
    <name type="scientific">Roridomyces roridus</name>
    <dbReference type="NCBI Taxonomy" id="1738132"/>
    <lineage>
        <taxon>Eukaryota</taxon>
        <taxon>Fungi</taxon>
        <taxon>Dikarya</taxon>
        <taxon>Basidiomycota</taxon>
        <taxon>Agaricomycotina</taxon>
        <taxon>Agaricomycetes</taxon>
        <taxon>Agaricomycetidae</taxon>
        <taxon>Agaricales</taxon>
        <taxon>Marasmiineae</taxon>
        <taxon>Mycenaceae</taxon>
        <taxon>Roridomyces</taxon>
    </lineage>
</organism>
<comment type="caution">
    <text evidence="2">The sequence shown here is derived from an EMBL/GenBank/DDBJ whole genome shotgun (WGS) entry which is preliminary data.</text>
</comment>
<dbReference type="Pfam" id="PF12937">
    <property type="entry name" value="F-box-like"/>
    <property type="match status" value="1"/>
</dbReference>
<dbReference type="InterPro" id="IPR036047">
    <property type="entry name" value="F-box-like_dom_sf"/>
</dbReference>
<evidence type="ECO:0000259" key="1">
    <source>
        <dbReference type="PROSITE" id="PS50181"/>
    </source>
</evidence>
<accession>A0AAD7FRU3</accession>
<sequence length="463" mass="51882">MLTSLPNEILLVVFSHLEDPYPLYPLSTLCRRLHFLALPIYLSRTGVLRSDSPPPTDSYNVIIGAEETHVLAALQTSLFLSKLKNISCSFSNLQSQLKDLRRFQRFCSMLESIETVNLQFSRPSFDEYDDRIHEMYFYDTLIQIFNVVLEKSCTSLTVDAVLSDTMRVSKRHRATGRSSTVGLLSTSRPLSSAAIRKRKLSVFKIHCDILLSPHCRGWTLDVLNTFPLSTVSIHVQSVPTDVWDLLLSQTEIPTLSDLSMDCRVKPVHMHAFLARHPSVTGLHLSNIPTPSLQERLPPGHLPRLKTLSATAAQVAYLLHALENTDALQNIRVLSHMTRLDLIFADASLRSVATRLEAVSLCLVLPLPSNLPRMPVDLNLIFSDEAALHHVSTLEFVFEETNNAFFRLSDYVSVTAWFAPFPGVRTVVLVGFNASYNIALMLEAVRTRAPTIETLVVDGVVHNI</sequence>
<reference evidence="2" key="1">
    <citation type="submission" date="2023-03" db="EMBL/GenBank/DDBJ databases">
        <title>Massive genome expansion in bonnet fungi (Mycena s.s.) driven by repeated elements and novel gene families across ecological guilds.</title>
        <authorList>
            <consortium name="Lawrence Berkeley National Laboratory"/>
            <person name="Harder C.B."/>
            <person name="Miyauchi S."/>
            <person name="Viragh M."/>
            <person name="Kuo A."/>
            <person name="Thoen E."/>
            <person name="Andreopoulos B."/>
            <person name="Lu D."/>
            <person name="Skrede I."/>
            <person name="Drula E."/>
            <person name="Henrissat B."/>
            <person name="Morin E."/>
            <person name="Kohler A."/>
            <person name="Barry K."/>
            <person name="LaButti K."/>
            <person name="Morin E."/>
            <person name="Salamov A."/>
            <person name="Lipzen A."/>
            <person name="Mereny Z."/>
            <person name="Hegedus B."/>
            <person name="Baldrian P."/>
            <person name="Stursova M."/>
            <person name="Weitz H."/>
            <person name="Taylor A."/>
            <person name="Grigoriev I.V."/>
            <person name="Nagy L.G."/>
            <person name="Martin F."/>
            <person name="Kauserud H."/>
        </authorList>
    </citation>
    <scope>NUCLEOTIDE SEQUENCE</scope>
    <source>
        <strain evidence="2">9284</strain>
    </source>
</reference>
<gene>
    <name evidence="2" type="ORF">FB45DRAFT_472309</name>
</gene>
<name>A0AAD7FRU3_9AGAR</name>
<dbReference type="AlphaFoldDB" id="A0AAD7FRU3"/>
<dbReference type="InterPro" id="IPR001810">
    <property type="entry name" value="F-box_dom"/>
</dbReference>